<dbReference type="Proteomes" id="UP001062443">
    <property type="component" value="Unassembled WGS sequence"/>
</dbReference>
<reference evidence="1" key="1">
    <citation type="submission" date="2013-04" db="EMBL/GenBank/DDBJ databases">
        <title>The genome sequencing project of 58 acetic acid bacteria.</title>
        <authorList>
            <person name="Okamoto-Kainuma A."/>
            <person name="Ishikawa M."/>
            <person name="Umino S."/>
            <person name="Koizumi Y."/>
            <person name="Shiwa Y."/>
            <person name="Yoshikawa H."/>
            <person name="Matsutani M."/>
            <person name="Matsushita K."/>
        </authorList>
    </citation>
    <scope>NUCLEOTIDE SEQUENCE</scope>
    <source>
        <strain evidence="1">NBRC 106556</strain>
    </source>
</reference>
<organism evidence="1 2">
    <name type="scientific">Neokomagataea tanensis NBRC 106556</name>
    <dbReference type="NCBI Taxonomy" id="1223519"/>
    <lineage>
        <taxon>Bacteria</taxon>
        <taxon>Pseudomonadati</taxon>
        <taxon>Pseudomonadota</taxon>
        <taxon>Alphaproteobacteria</taxon>
        <taxon>Acetobacterales</taxon>
        <taxon>Acetobacteraceae</taxon>
        <taxon>Neokomagataea</taxon>
    </lineage>
</organism>
<protein>
    <submittedName>
        <fullName evidence="1">Uncharacterized protein</fullName>
    </submittedName>
</protein>
<accession>A0ABQ0QL18</accession>
<comment type="caution">
    <text evidence="1">The sequence shown here is derived from an EMBL/GenBank/DDBJ whole genome shotgun (WGS) entry which is preliminary data.</text>
</comment>
<sequence>MMTQARLYGLKIDIPPPYEGPRPVGMPDYLPLDAITPLNYPVYDDDGKINVEQLPGFPRRSFFENEREWGRAMKAMVGAIPPRERSNLLRSVYAYASAAAS</sequence>
<evidence type="ECO:0000313" key="1">
    <source>
        <dbReference type="EMBL" id="GBR48690.1"/>
    </source>
</evidence>
<dbReference type="EMBL" id="BAQB01000050">
    <property type="protein sequence ID" value="GBR48690.1"/>
    <property type="molecule type" value="Genomic_DNA"/>
</dbReference>
<evidence type="ECO:0000313" key="2">
    <source>
        <dbReference type="Proteomes" id="UP001062443"/>
    </source>
</evidence>
<name>A0ABQ0QL18_9PROT</name>
<proteinExistence type="predicted"/>
<gene>
    <name evidence="1" type="ORF">AA106556_1861</name>
</gene>
<keyword evidence="2" id="KW-1185">Reference proteome</keyword>